<dbReference type="InterPro" id="IPR036388">
    <property type="entry name" value="WH-like_DNA-bd_sf"/>
</dbReference>
<dbReference type="PROSITE" id="PS00658">
    <property type="entry name" value="FORK_HEAD_2"/>
    <property type="match status" value="1"/>
</dbReference>
<dbReference type="Proteomes" id="UP000325440">
    <property type="component" value="Unassembled WGS sequence"/>
</dbReference>
<dbReference type="InterPro" id="IPR030456">
    <property type="entry name" value="TF_fork_head_CS_2"/>
</dbReference>
<dbReference type="PANTHER" id="PTHR46721:SF3">
    <property type="entry name" value="FORKHEAD BOX N1"/>
    <property type="match status" value="1"/>
</dbReference>
<feature type="domain" description="Fork-head" evidence="8">
    <location>
        <begin position="253"/>
        <end position="351"/>
    </location>
</feature>
<accession>A0A5E4ML08</accession>
<proteinExistence type="predicted"/>
<dbReference type="InterPro" id="IPR018122">
    <property type="entry name" value="TF_fork_head_CS_1"/>
</dbReference>
<evidence type="ECO:0000256" key="1">
    <source>
        <dbReference type="ARBA" id="ARBA00022473"/>
    </source>
</evidence>
<dbReference type="PANTHER" id="PTHR46721">
    <property type="entry name" value="FORKHEAD BOX PROTEIN N1"/>
    <property type="match status" value="1"/>
</dbReference>
<protein>
    <submittedName>
        <fullName evidence="9">Fork head domain conserved site 2,Fork head domain,Winged helix-turn-helix DNA-binding domain,Fork</fullName>
    </submittedName>
</protein>
<evidence type="ECO:0000256" key="7">
    <source>
        <dbReference type="SAM" id="MobiDB-lite"/>
    </source>
</evidence>
<dbReference type="SMART" id="SM00339">
    <property type="entry name" value="FH"/>
    <property type="match status" value="1"/>
</dbReference>
<dbReference type="GO" id="GO:0000981">
    <property type="term" value="F:DNA-binding transcription factor activity, RNA polymerase II-specific"/>
    <property type="evidence" value="ECO:0007669"/>
    <property type="project" value="TreeGrafter"/>
</dbReference>
<keyword evidence="2" id="KW-0805">Transcription regulation</keyword>
<dbReference type="InterPro" id="IPR049624">
    <property type="entry name" value="FOXN1_4"/>
</dbReference>
<evidence type="ECO:0000313" key="9">
    <source>
        <dbReference type="EMBL" id="VVC30526.1"/>
    </source>
</evidence>
<dbReference type="AlphaFoldDB" id="A0A5E4ML08"/>
<dbReference type="GO" id="GO:0000976">
    <property type="term" value="F:transcription cis-regulatory region binding"/>
    <property type="evidence" value="ECO:0007669"/>
    <property type="project" value="TreeGrafter"/>
</dbReference>
<evidence type="ECO:0000256" key="3">
    <source>
        <dbReference type="ARBA" id="ARBA00023125"/>
    </source>
</evidence>
<keyword evidence="10" id="KW-1185">Reference proteome</keyword>
<evidence type="ECO:0000256" key="4">
    <source>
        <dbReference type="ARBA" id="ARBA00023163"/>
    </source>
</evidence>
<dbReference type="PRINTS" id="PR00053">
    <property type="entry name" value="FORKHEAD"/>
</dbReference>
<feature type="DNA-binding region" description="Fork-head" evidence="6">
    <location>
        <begin position="253"/>
        <end position="351"/>
    </location>
</feature>
<reference evidence="9 10" key="1">
    <citation type="submission" date="2019-08" db="EMBL/GenBank/DDBJ databases">
        <authorList>
            <person name="Alioto T."/>
            <person name="Alioto T."/>
            <person name="Gomez Garrido J."/>
        </authorList>
    </citation>
    <scope>NUCLEOTIDE SEQUENCE [LARGE SCALE GENOMIC DNA]</scope>
</reference>
<dbReference type="GO" id="GO:0005634">
    <property type="term" value="C:nucleus"/>
    <property type="evidence" value="ECO:0007669"/>
    <property type="project" value="UniProtKB-SubCell"/>
</dbReference>
<name>A0A5E4ML08_9HEMI</name>
<evidence type="ECO:0000313" key="10">
    <source>
        <dbReference type="Proteomes" id="UP000325440"/>
    </source>
</evidence>
<dbReference type="SUPFAM" id="SSF46785">
    <property type="entry name" value="Winged helix' DNA-binding domain"/>
    <property type="match status" value="1"/>
</dbReference>
<organism evidence="9 10">
    <name type="scientific">Cinara cedri</name>
    <dbReference type="NCBI Taxonomy" id="506608"/>
    <lineage>
        <taxon>Eukaryota</taxon>
        <taxon>Metazoa</taxon>
        <taxon>Ecdysozoa</taxon>
        <taxon>Arthropoda</taxon>
        <taxon>Hexapoda</taxon>
        <taxon>Insecta</taxon>
        <taxon>Pterygota</taxon>
        <taxon>Neoptera</taxon>
        <taxon>Paraneoptera</taxon>
        <taxon>Hemiptera</taxon>
        <taxon>Sternorrhyncha</taxon>
        <taxon>Aphidomorpha</taxon>
        <taxon>Aphidoidea</taxon>
        <taxon>Aphididae</taxon>
        <taxon>Lachninae</taxon>
        <taxon>Cinara</taxon>
    </lineage>
</organism>
<dbReference type="CDD" id="cd20030">
    <property type="entry name" value="FH_FOXN1-like"/>
    <property type="match status" value="1"/>
</dbReference>
<keyword evidence="3 6" id="KW-0238">DNA-binding</keyword>
<keyword evidence="1" id="KW-0217">Developmental protein</keyword>
<dbReference type="PROSITE" id="PS50039">
    <property type="entry name" value="FORK_HEAD_3"/>
    <property type="match status" value="1"/>
</dbReference>
<dbReference type="PROSITE" id="PS00657">
    <property type="entry name" value="FORK_HEAD_1"/>
    <property type="match status" value="1"/>
</dbReference>
<dbReference type="EMBL" id="CABPRJ010000521">
    <property type="protein sequence ID" value="VVC30526.1"/>
    <property type="molecule type" value="Genomic_DNA"/>
</dbReference>
<dbReference type="Gene3D" id="1.10.10.10">
    <property type="entry name" value="Winged helix-like DNA-binding domain superfamily/Winged helix DNA-binding domain"/>
    <property type="match status" value="1"/>
</dbReference>
<dbReference type="OrthoDB" id="10070006at2759"/>
<dbReference type="Pfam" id="PF00250">
    <property type="entry name" value="Forkhead"/>
    <property type="match status" value="1"/>
</dbReference>
<gene>
    <name evidence="9" type="ORF">CINCED_3A004812</name>
</gene>
<comment type="subcellular location">
    <subcellularLocation>
        <location evidence="6">Nucleus</location>
    </subcellularLocation>
</comment>
<evidence type="ECO:0000256" key="2">
    <source>
        <dbReference type="ARBA" id="ARBA00023015"/>
    </source>
</evidence>
<feature type="compositionally biased region" description="Acidic residues" evidence="7">
    <location>
        <begin position="388"/>
        <end position="414"/>
    </location>
</feature>
<sequence>MDFGELDLTFYQDCIDFDMKSDYERVLSNTSFNYEENSLSFSEDTVMSMMNPLNNTDLWLNSESTHHLDFIEGDLESAIMVNPNSVIPLSAETVEKKIIDEKAQSPLRNILPSITNKNESKKEEISLADSPRVNFMIKYPELIAEHVSLKPDQLEHKVDDIKSAPKAIRLSDLLHQTSSVGHKKTELMTVRVTMPSSLPTLKTTVTSRTVPVSFVNNSITGHYKIVRPKQHIKPIQSRIDVSKDDELENLYPRPTYSYSCLIAMALKNSSTGSLPVSEIYNFMCKHFPYFKTASSGWKNSVRHNLSLNKCFEKIEKPTGSTGAPRKGCLWTMNPSKRSKMDDELQKWSRKDPLAIKRSMLNPENMNALERGEMNESYDRRECYYFDDEEEEEIITPEMTSEEEDRMSDIEEESENDSKIDKDDDSPYQLITFGLDDLANINDIDEEEEIEESSNDDSFGIKASEYKTNFDDLISVQDSATTYVVQPPNKTIINNKRPYQQPMFKGSYVLSKNITSSVPNPKRKFISRPVSILRNY</sequence>
<evidence type="ECO:0000256" key="6">
    <source>
        <dbReference type="PROSITE-ProRule" id="PRU00089"/>
    </source>
</evidence>
<keyword evidence="5 6" id="KW-0539">Nucleus</keyword>
<keyword evidence="4" id="KW-0804">Transcription</keyword>
<evidence type="ECO:0000256" key="5">
    <source>
        <dbReference type="ARBA" id="ARBA00023242"/>
    </source>
</evidence>
<feature type="region of interest" description="Disordered" evidence="7">
    <location>
        <begin position="388"/>
        <end position="425"/>
    </location>
</feature>
<dbReference type="InterPro" id="IPR036390">
    <property type="entry name" value="WH_DNA-bd_sf"/>
</dbReference>
<evidence type="ECO:0000259" key="8">
    <source>
        <dbReference type="PROSITE" id="PS50039"/>
    </source>
</evidence>
<dbReference type="InterPro" id="IPR001766">
    <property type="entry name" value="Fork_head_dom"/>
</dbReference>